<dbReference type="InterPro" id="IPR038305">
    <property type="entry name" value="HeLo_sf"/>
</dbReference>
<dbReference type="Pfam" id="PF14479">
    <property type="entry name" value="HeLo"/>
    <property type="match status" value="1"/>
</dbReference>
<feature type="domain" description="Protein kinase" evidence="1">
    <location>
        <begin position="214"/>
        <end position="567"/>
    </location>
</feature>
<dbReference type="Gene3D" id="1.10.510.10">
    <property type="entry name" value="Transferase(Phosphotransferase) domain 1"/>
    <property type="match status" value="1"/>
</dbReference>
<dbReference type="InterPro" id="IPR000719">
    <property type="entry name" value="Prot_kinase_dom"/>
</dbReference>
<dbReference type="GO" id="GO:0005524">
    <property type="term" value="F:ATP binding"/>
    <property type="evidence" value="ECO:0007669"/>
    <property type="project" value="InterPro"/>
</dbReference>
<dbReference type="GeneID" id="5431317"/>
<evidence type="ECO:0000313" key="2">
    <source>
        <dbReference type="EMBL" id="ATZ58830.1"/>
    </source>
</evidence>
<evidence type="ECO:0000259" key="1">
    <source>
        <dbReference type="PROSITE" id="PS50011"/>
    </source>
</evidence>
<dbReference type="OrthoDB" id="1911848at2759"/>
<sequence length="567" mass="64823">MDPFSITVGAVGLITVFKEVYLLSRCIYRACESARASDEEREKLRHDLRYDLLRIRSFGRHYLKNKNMFGDPGLDNHWASMIYDILEELRKSLDDYRKLDDPFYLQYSPYVNDSMYGTPTIEFPLDDKNDPIPPAKLPAKKLSFNSLFSRTREGTKLTVKSAKWALYDKKRLESTISTFRRETEKLTGLLPLAQSAQVSRIDNKIDALTATINDRDAQILGLVPHAKLMEFNEQNDDDYTDENEMKQCTVSTTSDGNELSAGTIELKHQRGNTAEQESVLIELKHYPPLEENCDATSDYPDADTKINVRRLAGLLSISSSGSELRTLPFKFYVHEPDKERYAFVFGYPLHALQSQPISLHELIKSSKQGERFPLAIRFQVAEMIAKSIGVFHADGWVHKSVCSRAVVFFKQRLKESLMLRSPYLVDFGYSRPEEGKTYARYQGTTNSDALYLHPDRPRMTFTKLHDIYALGVVLLEIATWKTAKEHFDSAAKGLNLDVTTIDKEEVREKFLSIAKKSIPYHMGTTYMEAVISCLDDTYRGHTASSTFLETFQTEIIEKLSAKQLLSH</sequence>
<dbReference type="PROSITE" id="PS50011">
    <property type="entry name" value="PROTEIN_KINASE_DOM"/>
    <property type="match status" value="1"/>
</dbReference>
<protein>
    <recommendedName>
        <fullName evidence="1">Protein kinase domain-containing protein</fullName>
    </recommendedName>
</protein>
<dbReference type="EMBL" id="CP009820">
    <property type="protein sequence ID" value="ATZ58830.1"/>
    <property type="molecule type" value="Genomic_DNA"/>
</dbReference>
<reference evidence="2 3" key="3">
    <citation type="journal article" date="2017" name="Mol. Plant Pathol.">
        <title>A gapless genome sequence of the fungus Botrytis cinerea.</title>
        <authorList>
            <person name="Van Kan J.A."/>
            <person name="Stassen J.H."/>
            <person name="Mosbach A."/>
            <person name="Van Der Lee T.A."/>
            <person name="Faino L."/>
            <person name="Farmer A.D."/>
            <person name="Papasotiriou D.G."/>
            <person name="Zhou S."/>
            <person name="Seidl M.F."/>
            <person name="Cottam E."/>
            <person name="Edel D."/>
            <person name="Hahn M."/>
            <person name="Schwartz D.C."/>
            <person name="Dietrich R.A."/>
            <person name="Widdison S."/>
            <person name="Scalliet G."/>
        </authorList>
    </citation>
    <scope>NUCLEOTIDE SEQUENCE [LARGE SCALE GENOMIC DNA]</scope>
    <source>
        <strain evidence="2 3">B05.10</strain>
    </source>
</reference>
<reference evidence="2 3" key="2">
    <citation type="journal article" date="2012" name="Eukaryot. Cell">
        <title>Genome update of Botrytis cinerea strains B05.10 and T4.</title>
        <authorList>
            <person name="Staats M."/>
            <person name="van Kan J.A."/>
        </authorList>
    </citation>
    <scope>NUCLEOTIDE SEQUENCE [LARGE SCALE GENOMIC DNA]</scope>
    <source>
        <strain evidence="2 3">B05.10</strain>
    </source>
</reference>
<dbReference type="PANTHER" id="PTHR37542">
    <property type="entry name" value="HELO DOMAIN-CONTAINING PROTEIN-RELATED"/>
    <property type="match status" value="1"/>
</dbReference>
<dbReference type="PANTHER" id="PTHR37542:SF3">
    <property type="entry name" value="PRION-INHIBITION AND PROPAGATION HELO DOMAIN-CONTAINING PROTEIN"/>
    <property type="match status" value="1"/>
</dbReference>
<dbReference type="InterPro" id="IPR029498">
    <property type="entry name" value="HeLo_dom"/>
</dbReference>
<dbReference type="VEuPathDB" id="FungiDB:Bcin16g05000"/>
<dbReference type="KEGG" id="bfu:BCIN_16g05000"/>
<keyword evidence="3" id="KW-1185">Reference proteome</keyword>
<dbReference type="GO" id="GO:0004672">
    <property type="term" value="F:protein kinase activity"/>
    <property type="evidence" value="ECO:0007669"/>
    <property type="project" value="InterPro"/>
</dbReference>
<dbReference type="Gene3D" id="1.20.120.1020">
    <property type="entry name" value="Prion-inhibition and propagation, HeLo domain"/>
    <property type="match status" value="1"/>
</dbReference>
<dbReference type="SUPFAM" id="SSF56112">
    <property type="entry name" value="Protein kinase-like (PK-like)"/>
    <property type="match status" value="1"/>
</dbReference>
<name>A0A384K7M9_BOTFB</name>
<dbReference type="InterPro" id="IPR011009">
    <property type="entry name" value="Kinase-like_dom_sf"/>
</dbReference>
<reference evidence="2 3" key="1">
    <citation type="journal article" date="2011" name="PLoS Genet.">
        <title>Genomic analysis of the necrotrophic fungal pathogens Sclerotinia sclerotiorum and Botrytis cinerea.</title>
        <authorList>
            <person name="Amselem J."/>
            <person name="Cuomo C.A."/>
            <person name="van Kan J.A."/>
            <person name="Viaud M."/>
            <person name="Benito E.P."/>
            <person name="Couloux A."/>
            <person name="Coutinho P.M."/>
            <person name="de Vries R.P."/>
            <person name="Dyer P.S."/>
            <person name="Fillinger S."/>
            <person name="Fournier E."/>
            <person name="Gout L."/>
            <person name="Hahn M."/>
            <person name="Kohn L."/>
            <person name="Lapalu N."/>
            <person name="Plummer K.M."/>
            <person name="Pradier J.M."/>
            <person name="Quevillon E."/>
            <person name="Sharon A."/>
            <person name="Simon A."/>
            <person name="ten Have A."/>
            <person name="Tudzynski B."/>
            <person name="Tudzynski P."/>
            <person name="Wincker P."/>
            <person name="Andrew M."/>
            <person name="Anthouard V."/>
            <person name="Beever R.E."/>
            <person name="Beffa R."/>
            <person name="Benoit I."/>
            <person name="Bouzid O."/>
            <person name="Brault B."/>
            <person name="Chen Z."/>
            <person name="Choquer M."/>
            <person name="Collemare J."/>
            <person name="Cotton P."/>
            <person name="Danchin E.G."/>
            <person name="Da Silva C."/>
            <person name="Gautier A."/>
            <person name="Giraud C."/>
            <person name="Giraud T."/>
            <person name="Gonzalez C."/>
            <person name="Grossetete S."/>
            <person name="Guldener U."/>
            <person name="Henrissat B."/>
            <person name="Howlett B.J."/>
            <person name="Kodira C."/>
            <person name="Kretschmer M."/>
            <person name="Lappartient A."/>
            <person name="Leroch M."/>
            <person name="Levis C."/>
            <person name="Mauceli E."/>
            <person name="Neuveglise C."/>
            <person name="Oeser B."/>
            <person name="Pearson M."/>
            <person name="Poulain J."/>
            <person name="Poussereau N."/>
            <person name="Quesneville H."/>
            <person name="Rascle C."/>
            <person name="Schumacher J."/>
            <person name="Segurens B."/>
            <person name="Sexton A."/>
            <person name="Silva E."/>
            <person name="Sirven C."/>
            <person name="Soanes D.M."/>
            <person name="Talbot N.J."/>
            <person name="Templeton M."/>
            <person name="Yandava C."/>
            <person name="Yarden O."/>
            <person name="Zeng Q."/>
            <person name="Rollins J.A."/>
            <person name="Lebrun M.H."/>
            <person name="Dickman M."/>
        </authorList>
    </citation>
    <scope>NUCLEOTIDE SEQUENCE [LARGE SCALE GENOMIC DNA]</scope>
    <source>
        <strain evidence="2 3">B05.10</strain>
    </source>
</reference>
<dbReference type="Proteomes" id="UP000001798">
    <property type="component" value="Chromosome 16"/>
</dbReference>
<evidence type="ECO:0000313" key="3">
    <source>
        <dbReference type="Proteomes" id="UP000001798"/>
    </source>
</evidence>
<gene>
    <name evidence="2" type="ORF">BCIN_16g05000</name>
</gene>
<proteinExistence type="predicted"/>
<dbReference type="RefSeq" id="XP_001550809.2">
    <property type="nucleotide sequence ID" value="XM_001550759.2"/>
</dbReference>
<organism evidence="2 3">
    <name type="scientific">Botryotinia fuckeliana (strain B05.10)</name>
    <name type="common">Noble rot fungus</name>
    <name type="synonym">Botrytis cinerea</name>
    <dbReference type="NCBI Taxonomy" id="332648"/>
    <lineage>
        <taxon>Eukaryota</taxon>
        <taxon>Fungi</taxon>
        <taxon>Dikarya</taxon>
        <taxon>Ascomycota</taxon>
        <taxon>Pezizomycotina</taxon>
        <taxon>Leotiomycetes</taxon>
        <taxon>Helotiales</taxon>
        <taxon>Sclerotiniaceae</taxon>
        <taxon>Botrytis</taxon>
    </lineage>
</organism>
<dbReference type="AlphaFoldDB" id="A0A384K7M9"/>
<accession>A0A384K7M9</accession>